<gene>
    <name evidence="1" type="ORF">URODEC1_LOCUS37508</name>
</gene>
<accession>A0ABC8YUB9</accession>
<dbReference type="AlphaFoldDB" id="A0ABC8YUB9"/>
<evidence type="ECO:0000313" key="2">
    <source>
        <dbReference type="Proteomes" id="UP001497457"/>
    </source>
</evidence>
<proteinExistence type="predicted"/>
<evidence type="ECO:0000313" key="1">
    <source>
        <dbReference type="EMBL" id="CAL4948630.1"/>
    </source>
</evidence>
<organism evidence="1 2">
    <name type="scientific">Urochloa decumbens</name>
    <dbReference type="NCBI Taxonomy" id="240449"/>
    <lineage>
        <taxon>Eukaryota</taxon>
        <taxon>Viridiplantae</taxon>
        <taxon>Streptophyta</taxon>
        <taxon>Embryophyta</taxon>
        <taxon>Tracheophyta</taxon>
        <taxon>Spermatophyta</taxon>
        <taxon>Magnoliopsida</taxon>
        <taxon>Liliopsida</taxon>
        <taxon>Poales</taxon>
        <taxon>Poaceae</taxon>
        <taxon>PACMAD clade</taxon>
        <taxon>Panicoideae</taxon>
        <taxon>Panicodae</taxon>
        <taxon>Paniceae</taxon>
        <taxon>Melinidinae</taxon>
        <taxon>Urochloa</taxon>
    </lineage>
</organism>
<dbReference type="PANTHER" id="PTHR10894">
    <property type="entry name" value="NUCLEOLAR PROTEIN 5 NUCLEOLAR PROTEIN NOP5 NOP58"/>
    <property type="match status" value="1"/>
</dbReference>
<reference evidence="1 2" key="2">
    <citation type="submission" date="2024-10" db="EMBL/GenBank/DDBJ databases">
        <authorList>
            <person name="Ryan C."/>
        </authorList>
    </citation>
    <scope>NUCLEOTIDE SEQUENCE [LARGE SCALE GENOMIC DNA]</scope>
</reference>
<reference evidence="2" key="1">
    <citation type="submission" date="2024-06" db="EMBL/GenBank/DDBJ databases">
        <authorList>
            <person name="Ryan C."/>
        </authorList>
    </citation>
    <scope>NUCLEOTIDE SEQUENCE [LARGE SCALE GENOMIC DNA]</scope>
</reference>
<name>A0ABC8YUB9_9POAL</name>
<dbReference type="PANTHER" id="PTHR10894:SF12">
    <property type="entry name" value="OS06G0355900 PROTEIN"/>
    <property type="match status" value="1"/>
</dbReference>
<evidence type="ECO:0008006" key="3">
    <source>
        <dbReference type="Google" id="ProtNLM"/>
    </source>
</evidence>
<dbReference type="Proteomes" id="UP001497457">
    <property type="component" value="Chromosome 17b"/>
</dbReference>
<sequence length="312" mass="35761">MDRGQRGRFVHNLRPPTPPRDTTPAVDCVNWLGNCGVILILFETPSGFALLNYPGIRLFFPHAVEDIWADFGKDTMVPRDLVILREFQTFDDKKRAINRQTGLSSQLAKMIKNWIKPGQTLAVGKAAYKEAIQRQMGIYCLCNDAVSELMWGLNNCMNTILPKEISNLTSKGHPKICQGMQIVLDRYDIHLKPEMVKKRIVEMVWSIYQFDCDVKKYAEILQLWGPKILEVSKLSTALFLLCYPEQRINLGDSPQMLSEDEANILIGDAQKYKGRLNKDTCRIMYKDISRARTTRARALRLLRALVNEARKI</sequence>
<keyword evidence="2" id="KW-1185">Reference proteome</keyword>
<dbReference type="InterPro" id="IPR045056">
    <property type="entry name" value="Nop56/Nop58"/>
</dbReference>
<dbReference type="EMBL" id="OZ075127">
    <property type="protein sequence ID" value="CAL4948630.1"/>
    <property type="molecule type" value="Genomic_DNA"/>
</dbReference>
<protein>
    <recommendedName>
        <fullName evidence="3">Nucleolar protein 58/56 N-terminal domain-containing protein</fullName>
    </recommendedName>
</protein>